<dbReference type="GO" id="GO:0006310">
    <property type="term" value="P:DNA recombination"/>
    <property type="evidence" value="ECO:0007669"/>
    <property type="project" value="UniProtKB-KW"/>
</dbReference>
<dbReference type="OrthoDB" id="6769862at2759"/>
<dbReference type="PANTHER" id="PTHR35617">
    <property type="entry name" value="PHAGE_INTEGRASE DOMAIN-CONTAINING PROTEIN"/>
    <property type="match status" value="1"/>
</dbReference>
<evidence type="ECO:0000256" key="1">
    <source>
        <dbReference type="ARBA" id="ARBA00023125"/>
    </source>
</evidence>
<dbReference type="OMA" id="CACERDI"/>
<evidence type="ECO:0008006" key="5">
    <source>
        <dbReference type="Google" id="ProtNLM"/>
    </source>
</evidence>
<reference evidence="3 4" key="1">
    <citation type="journal article" date="2016" name="Genome Biol. Evol.">
        <title>Gene Family Evolution Reflects Adaptation to Soil Environmental Stressors in the Genome of the Collembolan Orchesella cincta.</title>
        <authorList>
            <person name="Faddeeva-Vakhrusheva A."/>
            <person name="Derks M.F."/>
            <person name="Anvar S.Y."/>
            <person name="Agamennone V."/>
            <person name="Suring W."/>
            <person name="Smit S."/>
            <person name="van Straalen N.M."/>
            <person name="Roelofs D."/>
        </authorList>
    </citation>
    <scope>NUCLEOTIDE SEQUENCE [LARGE SCALE GENOMIC DNA]</scope>
    <source>
        <tissue evidence="3">Mixed pool</tissue>
    </source>
</reference>
<protein>
    <recommendedName>
        <fullName evidence="5">Tyr recombinase domain-containing protein</fullName>
    </recommendedName>
</protein>
<comment type="caution">
    <text evidence="3">The sequence shown here is derived from an EMBL/GenBank/DDBJ whole genome shotgun (WGS) entry which is preliminary data.</text>
</comment>
<evidence type="ECO:0000256" key="2">
    <source>
        <dbReference type="ARBA" id="ARBA00023172"/>
    </source>
</evidence>
<organism evidence="3 4">
    <name type="scientific">Orchesella cincta</name>
    <name type="common">Springtail</name>
    <name type="synonym">Podura cincta</name>
    <dbReference type="NCBI Taxonomy" id="48709"/>
    <lineage>
        <taxon>Eukaryota</taxon>
        <taxon>Metazoa</taxon>
        <taxon>Ecdysozoa</taxon>
        <taxon>Arthropoda</taxon>
        <taxon>Hexapoda</taxon>
        <taxon>Collembola</taxon>
        <taxon>Entomobryomorpha</taxon>
        <taxon>Entomobryoidea</taxon>
        <taxon>Orchesellidae</taxon>
        <taxon>Orchesellinae</taxon>
        <taxon>Orchesella</taxon>
    </lineage>
</organism>
<gene>
    <name evidence="3" type="ORF">Ocin01_19565</name>
</gene>
<dbReference type="SUPFAM" id="SSF56349">
    <property type="entry name" value="DNA breaking-rejoining enzymes"/>
    <property type="match status" value="1"/>
</dbReference>
<dbReference type="EMBL" id="LJIJ01006125">
    <property type="protein sequence ID" value="ODM87117.1"/>
    <property type="molecule type" value="Genomic_DNA"/>
</dbReference>
<dbReference type="PANTHER" id="PTHR35617:SF3">
    <property type="entry name" value="CORE-BINDING (CB) DOMAIN-CONTAINING PROTEIN"/>
    <property type="match status" value="1"/>
</dbReference>
<dbReference type="Gene3D" id="1.10.443.10">
    <property type="entry name" value="Intergrase catalytic core"/>
    <property type="match status" value="1"/>
</dbReference>
<dbReference type="STRING" id="48709.A0A1D2M2C4"/>
<accession>A0A1D2M2C4</accession>
<sequence>DARAEQQRYSNGSSFIQCSLESSNVPNDVMQILEGSFSQSTTNQYNTTIRKWRIYCHTENIDYRVPDVNRILSFLTSLCNTGHSYSSVNGAKAGLSTMFSLSHNIRIGEIGIVKQFMKGVYRKCPPTPKYSTTWDADTVLNLFSSWDDNDSLSTKQLSLKLVGLLALVTGQRTQTLSCITVNNIVWGESVQISIDSILKTSRPNRPNPILTLKKYFPNPKLCVVSTLTAYLNRTNSYRGDSLLLFLGIQKPHKPVGAQTIGNWLTYTAHSFRHASTSKVAAKGANVNTIISHVGWSRNSTVFARFYNRPVGKSNDFSEKVLDLP</sequence>
<evidence type="ECO:0000313" key="4">
    <source>
        <dbReference type="Proteomes" id="UP000094527"/>
    </source>
</evidence>
<keyword evidence="2" id="KW-0233">DNA recombination</keyword>
<keyword evidence="4" id="KW-1185">Reference proteome</keyword>
<dbReference type="Proteomes" id="UP000094527">
    <property type="component" value="Unassembled WGS sequence"/>
</dbReference>
<dbReference type="AlphaFoldDB" id="A0A1D2M2C4"/>
<dbReference type="InterPro" id="IPR011010">
    <property type="entry name" value="DNA_brk_join_enz"/>
</dbReference>
<dbReference type="GO" id="GO:0003677">
    <property type="term" value="F:DNA binding"/>
    <property type="evidence" value="ECO:0007669"/>
    <property type="project" value="UniProtKB-KW"/>
</dbReference>
<feature type="non-terminal residue" evidence="3">
    <location>
        <position position="1"/>
    </location>
</feature>
<proteinExistence type="predicted"/>
<keyword evidence="1" id="KW-0238">DNA-binding</keyword>
<evidence type="ECO:0000313" key="3">
    <source>
        <dbReference type="EMBL" id="ODM87117.1"/>
    </source>
</evidence>
<dbReference type="GO" id="GO:0015074">
    <property type="term" value="P:DNA integration"/>
    <property type="evidence" value="ECO:0007669"/>
    <property type="project" value="InterPro"/>
</dbReference>
<dbReference type="InterPro" id="IPR013762">
    <property type="entry name" value="Integrase-like_cat_sf"/>
</dbReference>
<name>A0A1D2M2C4_ORCCI</name>
<dbReference type="Gene3D" id="1.10.150.130">
    <property type="match status" value="1"/>
</dbReference>
<dbReference type="InterPro" id="IPR010998">
    <property type="entry name" value="Integrase_recombinase_N"/>
</dbReference>